<dbReference type="PANTHER" id="PTHR30188">
    <property type="entry name" value="ABC TRANSPORTER PERMEASE PROTEIN-RELATED"/>
    <property type="match status" value="1"/>
</dbReference>
<evidence type="ECO:0000256" key="1">
    <source>
        <dbReference type="SAM" id="Phobius"/>
    </source>
</evidence>
<feature type="transmembrane region" description="Helical" evidence="1">
    <location>
        <begin position="318"/>
        <end position="338"/>
    </location>
</feature>
<dbReference type="GO" id="GO:0043190">
    <property type="term" value="C:ATP-binding cassette (ABC) transporter complex"/>
    <property type="evidence" value="ECO:0007669"/>
    <property type="project" value="InterPro"/>
</dbReference>
<reference evidence="2 3" key="1">
    <citation type="journal article" date="2021" name="bioRxiv">
        <title>Unraveling nitrogen, sulfur and carbon metabolic pathways and microbial community transcriptional responses to substrate deprivation and toxicity stresses in a bioreactor mimicking anoxic brackish coastal sediment conditions.</title>
        <authorList>
            <person name="Martins P.D."/>
            <person name="Echeveste M.J."/>
            <person name="Arshad A."/>
            <person name="Kurth J."/>
            <person name="Ouboter H."/>
            <person name="Jetten M.S.M."/>
            <person name="Welte C.U."/>
        </authorList>
    </citation>
    <scope>NUCLEOTIDE SEQUENCE [LARGE SCALE GENOMIC DNA]</scope>
    <source>
        <strain evidence="2">MAG_38</strain>
    </source>
</reference>
<feature type="transmembrane region" description="Helical" evidence="1">
    <location>
        <begin position="350"/>
        <end position="379"/>
    </location>
</feature>
<dbReference type="EMBL" id="JAIOIU010000103">
    <property type="protein sequence ID" value="MBZ0160201.1"/>
    <property type="molecule type" value="Genomic_DNA"/>
</dbReference>
<sequence length="381" mass="39947">MIPTSHQTGALGFDRPTSDALQIRLSGAWMLQAKIPSISEVQRQVESGSSIRRIAFDTRDLTGWDSSLLIFLTKLIAEAEHRGIAIDRTGLPEGVGRLLDLAAAVPGRKDTGSAARSISLLVRVGTGALAAWREARVMLAFLGEAFVAFLKFLVGRARYRRSDFLLVIQEVGAQALPIVTLISFLVGVILAYVGAIQLQQFGAQVYVADLVAIGMTREMGAMMAAIIMAGRTGAAFAAQLGTMQVNEEIDALTTLGIPAMEFLALPRMLALALMMPLLCVYADLLGIVGGAAVGIGMLDIGPTQYYLRTVEAVGLDSALAGLIKASVFGVLVAIAGCLRGIQCGRSSAAVGAATTSAVVTGIVLIVVSDALMTVIFNLIGL</sequence>
<keyword evidence="1" id="KW-0812">Transmembrane</keyword>
<comment type="caution">
    <text evidence="2">The sequence shown here is derived from an EMBL/GenBank/DDBJ whole genome shotgun (WGS) entry which is preliminary data.</text>
</comment>
<dbReference type="PANTHER" id="PTHR30188:SF3">
    <property type="entry name" value="ABC TRANSPORTER PERMEASE"/>
    <property type="match status" value="1"/>
</dbReference>
<name>A0AAJ1EJN0_9BACT</name>
<evidence type="ECO:0000313" key="2">
    <source>
        <dbReference type="EMBL" id="MBZ0160201.1"/>
    </source>
</evidence>
<dbReference type="SUPFAM" id="SSF52091">
    <property type="entry name" value="SpoIIaa-like"/>
    <property type="match status" value="1"/>
</dbReference>
<dbReference type="Pfam" id="PF02405">
    <property type="entry name" value="MlaE"/>
    <property type="match status" value="1"/>
</dbReference>
<feature type="transmembrane region" description="Helical" evidence="1">
    <location>
        <begin position="137"/>
        <end position="154"/>
    </location>
</feature>
<accession>A0AAJ1EJN0</accession>
<feature type="transmembrane region" description="Helical" evidence="1">
    <location>
        <begin position="269"/>
        <end position="298"/>
    </location>
</feature>
<dbReference type="AlphaFoldDB" id="A0AAJ1EJN0"/>
<dbReference type="Proteomes" id="UP001197609">
    <property type="component" value="Unassembled WGS sequence"/>
</dbReference>
<protein>
    <submittedName>
        <fullName evidence="2">ABC transporter permease</fullName>
    </submittedName>
</protein>
<gene>
    <name evidence="2" type="ORF">K8G79_08715</name>
</gene>
<feature type="transmembrane region" description="Helical" evidence="1">
    <location>
        <begin position="175"/>
        <end position="199"/>
    </location>
</feature>
<organism evidence="2 3">
    <name type="scientific">Candidatus Methylomirabilis tolerans</name>
    <dbReference type="NCBI Taxonomy" id="3123416"/>
    <lineage>
        <taxon>Bacteria</taxon>
        <taxon>Candidatus Methylomirabilota</taxon>
        <taxon>Candidatus Methylomirabilia</taxon>
        <taxon>Candidatus Methylomirabilales</taxon>
        <taxon>Candidatus Methylomirabilaceae</taxon>
        <taxon>Candidatus Methylomirabilis</taxon>
    </lineage>
</organism>
<dbReference type="InterPro" id="IPR036513">
    <property type="entry name" value="STAS_dom_sf"/>
</dbReference>
<evidence type="ECO:0000313" key="3">
    <source>
        <dbReference type="Proteomes" id="UP001197609"/>
    </source>
</evidence>
<dbReference type="GO" id="GO:0005548">
    <property type="term" value="F:phospholipid transporter activity"/>
    <property type="evidence" value="ECO:0007669"/>
    <property type="project" value="TreeGrafter"/>
</dbReference>
<keyword evidence="1" id="KW-0472">Membrane</keyword>
<proteinExistence type="predicted"/>
<dbReference type="InterPro" id="IPR030802">
    <property type="entry name" value="Permease_MalE"/>
</dbReference>
<keyword evidence="1" id="KW-1133">Transmembrane helix</keyword>